<accession>A0A1V3X3U2</accession>
<organism evidence="1 2">
    <name type="scientific">Mycobacterium kansasii</name>
    <dbReference type="NCBI Taxonomy" id="1768"/>
    <lineage>
        <taxon>Bacteria</taxon>
        <taxon>Bacillati</taxon>
        <taxon>Actinomycetota</taxon>
        <taxon>Actinomycetes</taxon>
        <taxon>Mycobacteriales</taxon>
        <taxon>Mycobacteriaceae</taxon>
        <taxon>Mycobacterium</taxon>
    </lineage>
</organism>
<gene>
    <name evidence="1" type="ORF">BZL30_4802</name>
</gene>
<dbReference type="Proteomes" id="UP000189229">
    <property type="component" value="Unassembled WGS sequence"/>
</dbReference>
<name>A0A1V3X3U2_MYCKA</name>
<comment type="caution">
    <text evidence="1">The sequence shown here is derived from an EMBL/GenBank/DDBJ whole genome shotgun (WGS) entry which is preliminary data.</text>
</comment>
<evidence type="ECO:0000313" key="1">
    <source>
        <dbReference type="EMBL" id="OOK73805.1"/>
    </source>
</evidence>
<reference evidence="1 2" key="1">
    <citation type="submission" date="2017-02" db="EMBL/GenBank/DDBJ databases">
        <title>Complete genome sequences of Mycobacterium kansasii strains isolated from rhesus macaques.</title>
        <authorList>
            <person name="Panda A."/>
            <person name="Nagaraj S."/>
            <person name="Zhao X."/>
            <person name="Tettelin H."/>
            <person name="Detolla L.J."/>
        </authorList>
    </citation>
    <scope>NUCLEOTIDE SEQUENCE [LARGE SCALE GENOMIC DNA]</scope>
    <source>
        <strain evidence="1 2">11-3813</strain>
    </source>
</reference>
<sequence>MRERAAAAIEEGIELMLAEREADPNRSLVGRLFRSDA</sequence>
<protein>
    <submittedName>
        <fullName evidence="1">Uncharacterized protein</fullName>
    </submittedName>
</protein>
<dbReference type="AlphaFoldDB" id="A0A1V3X3U2"/>
<evidence type="ECO:0000313" key="2">
    <source>
        <dbReference type="Proteomes" id="UP000189229"/>
    </source>
</evidence>
<dbReference type="EMBL" id="MVBM01000004">
    <property type="protein sequence ID" value="OOK73805.1"/>
    <property type="molecule type" value="Genomic_DNA"/>
</dbReference>
<proteinExistence type="predicted"/>